<dbReference type="Pfam" id="PF12969">
    <property type="entry name" value="DUF3857"/>
    <property type="match status" value="1"/>
</dbReference>
<keyword evidence="5" id="KW-1185">Reference proteome</keyword>
<evidence type="ECO:0000313" key="4">
    <source>
        <dbReference type="EMBL" id="RYC51088.1"/>
    </source>
</evidence>
<dbReference type="InterPro" id="IPR024618">
    <property type="entry name" value="DUF3857"/>
</dbReference>
<dbReference type="RefSeq" id="WP_129654681.1">
    <property type="nucleotide sequence ID" value="NZ_ML142911.1"/>
</dbReference>
<feature type="chain" id="PRO_5019212217" description="DUF3857 domain-containing protein" evidence="1">
    <location>
        <begin position="19"/>
        <end position="635"/>
    </location>
</feature>
<gene>
    <name evidence="4" type="ORF">DN53_15765</name>
</gene>
<sequence length="635" mass="73048">MRVLFQCLLLLSVHFSFSQNYSYHTIPPELMENADAVARLDEIDIRIEAMDKMTYTEKKVVTVLNKSGDAFARTRAFYDKEKKIKKIEAVVYDASGNEIQRIKRRDFNDIAAVDGFSLYLDDRLLYYRYVPVQYPYTLEFSYEVETSDTGILPPWYFLSGYDISVEESRYAISYVSNGLKPIIEESNLSDIAVEKDESQGKISYTAKNIPAMVAESLSPSFTAICPKLSVRLPNFHYKGFDAKVDNWNDLGLWIQTELLSGRTTLEDATIQKVRGLVEGVDDDIEKAKIVYQYMQDNTRYISVQIGIGGFQPISAIEVDRVKYGDCKGLSNYTMALLKAVGVESYYAVVEAGGTKVDFKEDFADLSQGNHAIVAIPYQGEYYWIDCTSQVHPFGFIGDFTDDRKVLIVKPGGGEIVTTTSYVNEENLMRMNSTYTIQEDLSLEADVTIETTGVRYDNHFGLEGNKKEDVMEHYKNFWGNINGLSITDFSFENNKDDVVFTEKVQLKAHDFVSKNGDDYLLTLNVLDNNSFIPPRYRNRKHSFVIQRGYLDEDEFTIQLPKNFAFTFLPEKHKEETKFGTYEVEVVKKSDTELLYKRKLLIKKGNYPKEEYNKYRSFRRTIAKMDNQKIVLKRQDL</sequence>
<feature type="domain" description="Transglutaminase-like" evidence="2">
    <location>
        <begin position="273"/>
        <end position="377"/>
    </location>
</feature>
<dbReference type="InterPro" id="IPR038765">
    <property type="entry name" value="Papain-like_cys_pep_sf"/>
</dbReference>
<dbReference type="AlphaFoldDB" id="A0A444VJY6"/>
<dbReference type="Pfam" id="PF01841">
    <property type="entry name" value="Transglut_core"/>
    <property type="match status" value="1"/>
</dbReference>
<dbReference type="SUPFAM" id="SSF54001">
    <property type="entry name" value="Cysteine proteinases"/>
    <property type="match status" value="1"/>
</dbReference>
<dbReference type="Proteomes" id="UP000290261">
    <property type="component" value="Unassembled WGS sequence"/>
</dbReference>
<dbReference type="Gene3D" id="2.60.120.1130">
    <property type="match status" value="1"/>
</dbReference>
<dbReference type="InterPro" id="IPR002931">
    <property type="entry name" value="Transglutaminase-like"/>
</dbReference>
<dbReference type="EMBL" id="JJMP01000007">
    <property type="protein sequence ID" value="RYC51088.1"/>
    <property type="molecule type" value="Genomic_DNA"/>
</dbReference>
<feature type="signal peptide" evidence="1">
    <location>
        <begin position="1"/>
        <end position="18"/>
    </location>
</feature>
<evidence type="ECO:0000259" key="2">
    <source>
        <dbReference type="Pfam" id="PF01841"/>
    </source>
</evidence>
<evidence type="ECO:0008006" key="6">
    <source>
        <dbReference type="Google" id="ProtNLM"/>
    </source>
</evidence>
<organism evidence="4 5">
    <name type="scientific">Flagellimonas olearia</name>
    <dbReference type="NCBI Taxonomy" id="552546"/>
    <lineage>
        <taxon>Bacteria</taxon>
        <taxon>Pseudomonadati</taxon>
        <taxon>Bacteroidota</taxon>
        <taxon>Flavobacteriia</taxon>
        <taxon>Flavobacteriales</taxon>
        <taxon>Flavobacteriaceae</taxon>
        <taxon>Flagellimonas</taxon>
    </lineage>
</organism>
<proteinExistence type="predicted"/>
<feature type="domain" description="DUF3857" evidence="3">
    <location>
        <begin position="52"/>
        <end position="211"/>
    </location>
</feature>
<evidence type="ECO:0000256" key="1">
    <source>
        <dbReference type="SAM" id="SignalP"/>
    </source>
</evidence>
<comment type="caution">
    <text evidence="4">The sequence shown here is derived from an EMBL/GenBank/DDBJ whole genome shotgun (WGS) entry which is preliminary data.</text>
</comment>
<evidence type="ECO:0000313" key="5">
    <source>
        <dbReference type="Proteomes" id="UP000290261"/>
    </source>
</evidence>
<dbReference type="Gene3D" id="2.60.40.3140">
    <property type="match status" value="1"/>
</dbReference>
<name>A0A444VJY6_9FLAO</name>
<dbReference type="Gene3D" id="3.10.620.30">
    <property type="match status" value="1"/>
</dbReference>
<reference evidence="4 5" key="1">
    <citation type="submission" date="2014-04" db="EMBL/GenBank/DDBJ databases">
        <title>Whole genome of Muricauda olearia.</title>
        <authorList>
            <person name="Zhang X.-H."/>
            <person name="Tang K."/>
        </authorList>
    </citation>
    <scope>NUCLEOTIDE SEQUENCE [LARGE SCALE GENOMIC DNA]</scope>
    <source>
        <strain evidence="4 5">Th120</strain>
    </source>
</reference>
<evidence type="ECO:0000259" key="3">
    <source>
        <dbReference type="Pfam" id="PF12969"/>
    </source>
</evidence>
<protein>
    <recommendedName>
        <fullName evidence="6">DUF3857 domain-containing protein</fullName>
    </recommendedName>
</protein>
<accession>A0A444VJY6</accession>
<keyword evidence="1" id="KW-0732">Signal</keyword>